<dbReference type="Proteomes" id="UP001374893">
    <property type="component" value="Chromosome"/>
</dbReference>
<organism evidence="1 2">
    <name type="scientific">Haloferula helveola</name>
    <dbReference type="NCBI Taxonomy" id="490095"/>
    <lineage>
        <taxon>Bacteria</taxon>
        <taxon>Pseudomonadati</taxon>
        <taxon>Verrucomicrobiota</taxon>
        <taxon>Verrucomicrobiia</taxon>
        <taxon>Verrucomicrobiales</taxon>
        <taxon>Verrucomicrobiaceae</taxon>
        <taxon>Haloferula</taxon>
    </lineage>
</organism>
<proteinExistence type="predicted"/>
<evidence type="ECO:0000313" key="1">
    <source>
        <dbReference type="EMBL" id="BCX48048.1"/>
    </source>
</evidence>
<accession>A0ABN6H398</accession>
<keyword evidence="2" id="KW-1185">Reference proteome</keyword>
<reference evidence="1 2" key="1">
    <citation type="submission" date="2021-06" db="EMBL/GenBank/DDBJ databases">
        <title>Complete genome of Haloferula helveola possessing various polysaccharide degrading enzymes.</title>
        <authorList>
            <person name="Takami H."/>
            <person name="Huang C."/>
            <person name="Hamasaki K."/>
        </authorList>
    </citation>
    <scope>NUCLEOTIDE SEQUENCE [LARGE SCALE GENOMIC DNA]</scope>
    <source>
        <strain evidence="1 2">CN-1</strain>
    </source>
</reference>
<protein>
    <submittedName>
        <fullName evidence="1">Uncharacterized protein</fullName>
    </submittedName>
</protein>
<dbReference type="EMBL" id="AP024702">
    <property type="protein sequence ID" value="BCX48048.1"/>
    <property type="molecule type" value="Genomic_DNA"/>
</dbReference>
<gene>
    <name evidence="1" type="ORF">HAHE_19560</name>
</gene>
<sequence length="220" mass="23562">MGPNDRPPSLSDSMKTSDRNRLGPLHFLSLLVVAGAMFLCSCADSAIRTTPPPPGMGVLDTTPDLPRRDRIDDLRIVAVNGRPAKGDEAELSPGRNRVRVRFSWPQGGQQELDLDFNVRPGKIYAVYCDVDPPLAHHAGALARGTGSMLEGADNDPFAPIGAGLAVAAIAPFLVAEASTMRVSDQSAPATRVDLMVVAQHSSEGIVCNRRVYPNGRIEKR</sequence>
<evidence type="ECO:0000313" key="2">
    <source>
        <dbReference type="Proteomes" id="UP001374893"/>
    </source>
</evidence>
<name>A0ABN6H398_9BACT</name>